<dbReference type="PROSITE" id="PS00687">
    <property type="entry name" value="ALDEHYDE_DEHYDR_GLU"/>
    <property type="match status" value="1"/>
</dbReference>
<feature type="domain" description="Aldehyde dehydrogenase" evidence="5">
    <location>
        <begin position="27"/>
        <end position="477"/>
    </location>
</feature>
<dbReference type="EMBL" id="GU568024">
    <property type="protein sequence ID" value="ADI23806.1"/>
    <property type="molecule type" value="Genomic_DNA"/>
</dbReference>
<keyword evidence="2 4" id="KW-0560">Oxidoreductase</keyword>
<dbReference type="FunFam" id="3.40.309.10:FF:000009">
    <property type="entry name" value="Aldehyde dehydrogenase A"/>
    <property type="match status" value="1"/>
</dbReference>
<comment type="similarity">
    <text evidence="1 4">Belongs to the aldehyde dehydrogenase family.</text>
</comment>
<evidence type="ECO:0000259" key="5">
    <source>
        <dbReference type="Pfam" id="PF00171"/>
    </source>
</evidence>
<dbReference type="PANTHER" id="PTHR11699">
    <property type="entry name" value="ALDEHYDE DEHYDROGENASE-RELATED"/>
    <property type="match status" value="1"/>
</dbReference>
<evidence type="ECO:0000256" key="3">
    <source>
        <dbReference type="PROSITE-ProRule" id="PRU10007"/>
    </source>
</evidence>
<evidence type="ECO:0000313" key="6">
    <source>
        <dbReference type="EMBL" id="ADI23806.1"/>
    </source>
</evidence>
<dbReference type="AlphaFoldDB" id="E7C8N2"/>
<dbReference type="InterPro" id="IPR029510">
    <property type="entry name" value="Ald_DH_CS_GLU"/>
</dbReference>
<accession>E7C8N2</accession>
<dbReference type="FunFam" id="3.40.605.10:FF:000007">
    <property type="entry name" value="NAD/NADP-dependent betaine aldehyde dehydrogenase"/>
    <property type="match status" value="1"/>
</dbReference>
<proteinExistence type="inferred from homology"/>
<dbReference type="InterPro" id="IPR016161">
    <property type="entry name" value="Ald_DH/histidinol_DH"/>
</dbReference>
<dbReference type="Pfam" id="PF00171">
    <property type="entry name" value="Aldedh"/>
    <property type="match status" value="1"/>
</dbReference>
<dbReference type="InterPro" id="IPR015590">
    <property type="entry name" value="Aldehyde_DH_dom"/>
</dbReference>
<feature type="active site" evidence="3">
    <location>
        <position position="253"/>
    </location>
</feature>
<reference evidence="6" key="1">
    <citation type="submission" date="2010-01" db="EMBL/GenBank/DDBJ databases">
        <title>Genome fragments of uncultured bacteria from the North Pacific subtropical Gyre.</title>
        <authorList>
            <person name="Pham V.D."/>
            <person name="Delong E.F."/>
        </authorList>
    </citation>
    <scope>NUCLEOTIDE SEQUENCE</scope>
</reference>
<protein>
    <submittedName>
        <fullName evidence="6">NAD-dependent aldehyde dehydrogenases</fullName>
    </submittedName>
</protein>
<evidence type="ECO:0000256" key="1">
    <source>
        <dbReference type="ARBA" id="ARBA00009986"/>
    </source>
</evidence>
<dbReference type="Gene3D" id="3.40.605.10">
    <property type="entry name" value="Aldehyde Dehydrogenase, Chain A, domain 1"/>
    <property type="match status" value="1"/>
</dbReference>
<name>E7C8N2_9GAMM</name>
<organism evidence="6">
    <name type="scientific">uncultured gamma proteobacterium HF4000_47G05</name>
    <dbReference type="NCBI Taxonomy" id="723582"/>
    <lineage>
        <taxon>Bacteria</taxon>
        <taxon>Pseudomonadati</taxon>
        <taxon>Pseudomonadota</taxon>
        <taxon>Gammaproteobacteria</taxon>
        <taxon>environmental samples</taxon>
    </lineage>
</organism>
<dbReference type="Gene3D" id="3.40.309.10">
    <property type="entry name" value="Aldehyde Dehydrogenase, Chain A, domain 2"/>
    <property type="match status" value="1"/>
</dbReference>
<evidence type="ECO:0000256" key="4">
    <source>
        <dbReference type="RuleBase" id="RU003345"/>
    </source>
</evidence>
<evidence type="ECO:0000256" key="2">
    <source>
        <dbReference type="ARBA" id="ARBA00023002"/>
    </source>
</evidence>
<dbReference type="InterPro" id="IPR016162">
    <property type="entry name" value="Ald_DH_N"/>
</dbReference>
<dbReference type="SUPFAM" id="SSF53720">
    <property type="entry name" value="ALDH-like"/>
    <property type="match status" value="1"/>
</dbReference>
<dbReference type="GO" id="GO:0016620">
    <property type="term" value="F:oxidoreductase activity, acting on the aldehyde or oxo group of donors, NAD or NADP as acceptor"/>
    <property type="evidence" value="ECO:0007669"/>
    <property type="project" value="InterPro"/>
</dbReference>
<sequence>MTVLDDFRRLTGNIFLGGQTRRSLSTEALDVIDPATEDKLGEVAETTEAEIDEAIAIGHTAQKKWWAMSGLERSEIMHEVANRMHHMRPRLAEAMTREMGKPYKESADEVEWSVSAIRYNAEIGRSDAGRVMGNEIQGHLNYTLKLPLGVVVSIQTFNYPLTLLAWQSGAALAAGNAVICKPSEHTTLTSLLFAEAYEPLPEGLFQVVTGAGNAGRYLVEHKDTNMIAFTGSVPTGQAIGETCGRMLKRSLIETSGNDPFVIMPSADLDITARAAAFSAFMNCGQICVSAERFYVHEDIHDEFVAKLIENAKGIRIGNGLGKVDMGPMVSEKERVRYESVLANAIEQGANVMLGGGRPAQFNQGWFVEPTVLSECRQQMDIFNNESFGPVAPICKVKSFEEGIELANDSKFGLGANIYTRNLREAIRATEQLEAGMVWVNAPLLDNDAGPFGGTKMSGQGRQLGPEGIDTFRETKFVMIDPDCTDTQDGWWFPYKDEESFSGES</sequence>
<dbReference type="InterPro" id="IPR016163">
    <property type="entry name" value="Ald_DH_C"/>
</dbReference>